<dbReference type="Pfam" id="PF20612">
    <property type="entry name" value="SHOCT_2"/>
    <property type="match status" value="1"/>
</dbReference>
<evidence type="ECO:0000313" key="3">
    <source>
        <dbReference type="Proteomes" id="UP000297597"/>
    </source>
</evidence>
<dbReference type="EMBL" id="QFFZ01000030">
    <property type="protein sequence ID" value="TEB10243.1"/>
    <property type="molecule type" value="Genomic_DNA"/>
</dbReference>
<feature type="domain" description="SHOCT-like" evidence="1">
    <location>
        <begin position="1"/>
        <end position="49"/>
    </location>
</feature>
<gene>
    <name evidence="2" type="ORF">Pmgp_02543</name>
</gene>
<reference evidence="2 3" key="1">
    <citation type="journal article" date="2018" name="Environ. Microbiol.">
        <title>Novel energy conservation strategies and behaviour of Pelotomaculum schinkii driving syntrophic propionate catabolism.</title>
        <authorList>
            <person name="Hidalgo-Ahumada C.A.P."/>
            <person name="Nobu M.K."/>
            <person name="Narihiro T."/>
            <person name="Tamaki H."/>
            <person name="Liu W.T."/>
            <person name="Kamagata Y."/>
            <person name="Stams A.J.M."/>
            <person name="Imachi H."/>
            <person name="Sousa D.Z."/>
        </authorList>
    </citation>
    <scope>NUCLEOTIDE SEQUENCE [LARGE SCALE GENOMIC DNA]</scope>
    <source>
        <strain evidence="2 3">MGP</strain>
    </source>
</reference>
<dbReference type="InterPro" id="IPR046749">
    <property type="entry name" value="SHOCT_2"/>
</dbReference>
<evidence type="ECO:0000313" key="2">
    <source>
        <dbReference type="EMBL" id="TEB10243.1"/>
    </source>
</evidence>
<evidence type="ECO:0000259" key="1">
    <source>
        <dbReference type="Pfam" id="PF20612"/>
    </source>
</evidence>
<accession>A0A4Y7RMZ5</accession>
<dbReference type="RefSeq" id="WP_192902922.1">
    <property type="nucleotide sequence ID" value="NZ_QFFZ01000030.1"/>
</dbReference>
<dbReference type="Proteomes" id="UP000297597">
    <property type="component" value="Unassembled WGS sequence"/>
</dbReference>
<protein>
    <recommendedName>
        <fullName evidence="1">SHOCT-like domain-containing protein</fullName>
    </recommendedName>
</protein>
<name>A0A4Y7RMZ5_9FIRM</name>
<dbReference type="AlphaFoldDB" id="A0A4Y7RMZ5"/>
<proteinExistence type="predicted"/>
<sequence length="51" mass="5948">MSQTQIANEVKYRMAYAFLRKLLAQGLITDAEFEVAHRYTAERYKPLLKAV</sequence>
<comment type="caution">
    <text evidence="2">The sequence shown here is derived from an EMBL/GenBank/DDBJ whole genome shotgun (WGS) entry which is preliminary data.</text>
</comment>
<keyword evidence="3" id="KW-1185">Reference proteome</keyword>
<organism evidence="2 3">
    <name type="scientific">Pelotomaculum propionicicum</name>
    <dbReference type="NCBI Taxonomy" id="258475"/>
    <lineage>
        <taxon>Bacteria</taxon>
        <taxon>Bacillati</taxon>
        <taxon>Bacillota</taxon>
        <taxon>Clostridia</taxon>
        <taxon>Eubacteriales</taxon>
        <taxon>Desulfotomaculaceae</taxon>
        <taxon>Pelotomaculum</taxon>
    </lineage>
</organism>